<feature type="compositionally biased region" description="Pro residues" evidence="1">
    <location>
        <begin position="1"/>
        <end position="12"/>
    </location>
</feature>
<organism evidence="3 4">
    <name type="scientific">Modestobacter marinus</name>
    <dbReference type="NCBI Taxonomy" id="477641"/>
    <lineage>
        <taxon>Bacteria</taxon>
        <taxon>Bacillati</taxon>
        <taxon>Actinomycetota</taxon>
        <taxon>Actinomycetes</taxon>
        <taxon>Geodermatophilales</taxon>
        <taxon>Geodermatophilaceae</taxon>
        <taxon>Modestobacter</taxon>
    </lineage>
</organism>
<evidence type="ECO:0000313" key="5">
    <source>
        <dbReference type="Proteomes" id="UP000648663"/>
    </source>
</evidence>
<keyword evidence="5" id="KW-1185">Reference proteome</keyword>
<comment type="caution">
    <text evidence="3">The sequence shown here is derived from an EMBL/GenBank/DDBJ whole genome shotgun (WGS) entry which is preliminary data.</text>
</comment>
<dbReference type="AlphaFoldDB" id="A0A846M358"/>
<reference evidence="2" key="1">
    <citation type="journal article" date="2014" name="Int. J. Syst. Evol. Microbiol.">
        <title>Complete genome of a new Firmicutes species belonging to the dominant human colonic microbiota ('Ruminococcus bicirculans') reveals two chromosomes and a selective capacity to utilize plant glucans.</title>
        <authorList>
            <consortium name="NISC Comparative Sequencing Program"/>
            <person name="Wegmann U."/>
            <person name="Louis P."/>
            <person name="Goesmann A."/>
            <person name="Henrissat B."/>
            <person name="Duncan S.H."/>
            <person name="Flint H.J."/>
        </authorList>
    </citation>
    <scope>NUCLEOTIDE SEQUENCE</scope>
    <source>
        <strain evidence="2">CGMCC 4.5581</strain>
    </source>
</reference>
<evidence type="ECO:0000313" key="4">
    <source>
        <dbReference type="Proteomes" id="UP000552836"/>
    </source>
</evidence>
<dbReference type="RefSeq" id="WP_166756558.1">
    <property type="nucleotide sequence ID" value="NZ_BAABJU010000003.1"/>
</dbReference>
<reference evidence="2" key="4">
    <citation type="submission" date="2024-05" db="EMBL/GenBank/DDBJ databases">
        <authorList>
            <person name="Sun Q."/>
            <person name="Zhou Y."/>
        </authorList>
    </citation>
    <scope>NUCLEOTIDE SEQUENCE</scope>
    <source>
        <strain evidence="2">CGMCC 4.5581</strain>
    </source>
</reference>
<protein>
    <submittedName>
        <fullName evidence="3">Uncharacterized protein</fullName>
    </submittedName>
</protein>
<name>A0A846M358_9ACTN</name>
<gene>
    <name evidence="3" type="ORF">FB380_003438</name>
    <name evidence="2" type="ORF">GCM10011589_38490</name>
</gene>
<dbReference type="EMBL" id="JAAMPA010000002">
    <property type="protein sequence ID" value="NIH68950.1"/>
    <property type="molecule type" value="Genomic_DNA"/>
</dbReference>
<evidence type="ECO:0000256" key="1">
    <source>
        <dbReference type="SAM" id="MobiDB-lite"/>
    </source>
</evidence>
<dbReference type="Proteomes" id="UP000648663">
    <property type="component" value="Unassembled WGS sequence"/>
</dbReference>
<reference evidence="3 4" key="3">
    <citation type="submission" date="2020-02" db="EMBL/GenBank/DDBJ databases">
        <title>Sequencing the genomes of 1000 actinobacteria strains.</title>
        <authorList>
            <person name="Klenk H.-P."/>
        </authorList>
    </citation>
    <scope>NUCLEOTIDE SEQUENCE [LARGE SCALE GENOMIC DNA]</scope>
    <source>
        <strain evidence="3 4">DSM 45201</strain>
    </source>
</reference>
<reference evidence="5" key="2">
    <citation type="journal article" date="2019" name="Int. J. Syst. Evol. Microbiol.">
        <title>The Global Catalogue of Microorganisms (GCM) 10K type strain sequencing project: providing services to taxonomists for standard genome sequencing and annotation.</title>
        <authorList>
            <consortium name="The Broad Institute Genomics Platform"/>
            <consortium name="The Broad Institute Genome Sequencing Center for Infectious Disease"/>
            <person name="Wu L."/>
            <person name="Ma J."/>
        </authorList>
    </citation>
    <scope>NUCLEOTIDE SEQUENCE [LARGE SCALE GENOMIC DNA]</scope>
    <source>
        <strain evidence="5">CGMCC 4.5581</strain>
    </source>
</reference>
<evidence type="ECO:0000313" key="2">
    <source>
        <dbReference type="EMBL" id="GGL78692.1"/>
    </source>
</evidence>
<dbReference type="EMBL" id="BMMI01000007">
    <property type="protein sequence ID" value="GGL78692.1"/>
    <property type="molecule type" value="Genomic_DNA"/>
</dbReference>
<feature type="region of interest" description="Disordered" evidence="1">
    <location>
        <begin position="1"/>
        <end position="48"/>
    </location>
</feature>
<sequence>MTTPAAPDPDAGPSPQEDAPGVELGLSDDAGGTFEPEEDPDDADGPST</sequence>
<dbReference type="Proteomes" id="UP000552836">
    <property type="component" value="Unassembled WGS sequence"/>
</dbReference>
<evidence type="ECO:0000313" key="3">
    <source>
        <dbReference type="EMBL" id="NIH68950.1"/>
    </source>
</evidence>
<accession>A0A846M358</accession>
<feature type="compositionally biased region" description="Acidic residues" evidence="1">
    <location>
        <begin position="35"/>
        <end position="48"/>
    </location>
</feature>
<proteinExistence type="predicted"/>